<organism evidence="2 3">
    <name type="scientific">Parvicella tangerina</name>
    <dbReference type="NCBI Taxonomy" id="2829795"/>
    <lineage>
        <taxon>Bacteria</taxon>
        <taxon>Pseudomonadati</taxon>
        <taxon>Bacteroidota</taxon>
        <taxon>Flavobacteriia</taxon>
        <taxon>Flavobacteriales</taxon>
        <taxon>Parvicellaceae</taxon>
        <taxon>Parvicella</taxon>
    </lineage>
</organism>
<dbReference type="KEGG" id="ptan:CRYO30217_01763"/>
<gene>
    <name evidence="2" type="ORF">CRYO30217_01763</name>
</gene>
<accession>A0A916NRS0</accession>
<keyword evidence="3" id="KW-1185">Reference proteome</keyword>
<reference evidence="2" key="1">
    <citation type="submission" date="2021-04" db="EMBL/GenBank/DDBJ databases">
        <authorList>
            <person name="Rodrigo-Torres L."/>
            <person name="Arahal R. D."/>
            <person name="Lucena T."/>
        </authorList>
    </citation>
    <scope>NUCLEOTIDE SEQUENCE</scope>
    <source>
        <strain evidence="2">AS29M-1</strain>
    </source>
</reference>
<evidence type="ECO:0000256" key="1">
    <source>
        <dbReference type="SAM" id="MobiDB-lite"/>
    </source>
</evidence>
<protein>
    <submittedName>
        <fullName evidence="2">Uncharacterized protein</fullName>
    </submittedName>
</protein>
<evidence type="ECO:0000313" key="2">
    <source>
        <dbReference type="EMBL" id="CAG5081924.1"/>
    </source>
</evidence>
<dbReference type="Proteomes" id="UP000683507">
    <property type="component" value="Chromosome"/>
</dbReference>
<name>A0A916NRS0_9FLAO</name>
<sequence length="95" mass="10671">MTFYEELRAFFKKYDPARIRLAKKIAAKYRKPRGQKAVMRRLKEVYAAGGPDKFDFSAGKKPAVEAAPVAEAPVVEEATSENTENSSDERTEVSE</sequence>
<dbReference type="AlphaFoldDB" id="A0A916NRS0"/>
<feature type="region of interest" description="Disordered" evidence="1">
    <location>
        <begin position="67"/>
        <end position="95"/>
    </location>
</feature>
<proteinExistence type="predicted"/>
<dbReference type="EMBL" id="OU015584">
    <property type="protein sequence ID" value="CAG5081924.1"/>
    <property type="molecule type" value="Genomic_DNA"/>
</dbReference>
<dbReference type="RefSeq" id="WP_258541950.1">
    <property type="nucleotide sequence ID" value="NZ_OU015584.1"/>
</dbReference>
<feature type="compositionally biased region" description="Low complexity" evidence="1">
    <location>
        <begin position="67"/>
        <end position="85"/>
    </location>
</feature>
<evidence type="ECO:0000313" key="3">
    <source>
        <dbReference type="Proteomes" id="UP000683507"/>
    </source>
</evidence>